<dbReference type="EMBL" id="EF070511">
    <property type="protein sequence ID" value="ABM55577.1"/>
    <property type="molecule type" value="mRNA"/>
</dbReference>
<dbReference type="InterPro" id="IPR038765">
    <property type="entry name" value="Papain-like_cys_pep_sf"/>
</dbReference>
<keyword evidence="7" id="KW-1015">Disulfide bond</keyword>
<dbReference type="Pfam" id="PF08246">
    <property type="entry name" value="Inhibitor_I29"/>
    <property type="match status" value="1"/>
</dbReference>
<comment type="similarity">
    <text evidence="1">Belongs to the peptidase C1 family.</text>
</comment>
<evidence type="ECO:0000256" key="5">
    <source>
        <dbReference type="ARBA" id="ARBA00022807"/>
    </source>
</evidence>
<keyword evidence="4" id="KW-0378">Hydrolase</keyword>
<dbReference type="SUPFAM" id="SSF54001">
    <property type="entry name" value="Cysteine proteinases"/>
    <property type="match status" value="1"/>
</dbReference>
<feature type="chain" id="PRO_5018765447" evidence="8">
    <location>
        <begin position="21"/>
        <end position="341"/>
    </location>
</feature>
<dbReference type="PANTHER" id="PTHR12411">
    <property type="entry name" value="CYSTEINE PROTEASE FAMILY C1-RELATED"/>
    <property type="match status" value="1"/>
</dbReference>
<dbReference type="Gene3D" id="3.90.70.10">
    <property type="entry name" value="Cysteine proteinases"/>
    <property type="match status" value="1"/>
</dbReference>
<evidence type="ECO:0000256" key="4">
    <source>
        <dbReference type="ARBA" id="ARBA00022801"/>
    </source>
</evidence>
<protein>
    <submittedName>
        <fullName evidence="11">Putative cathepsin L-like protease</fullName>
    </submittedName>
</protein>
<keyword evidence="6" id="KW-0865">Zymogen</keyword>
<evidence type="ECO:0000259" key="9">
    <source>
        <dbReference type="SMART" id="SM00645"/>
    </source>
</evidence>
<proteinExistence type="evidence at transcript level"/>
<evidence type="ECO:0000256" key="7">
    <source>
        <dbReference type="ARBA" id="ARBA00023157"/>
    </source>
</evidence>
<keyword evidence="2 11" id="KW-0645">Protease</keyword>
<dbReference type="GO" id="GO:0005767">
    <property type="term" value="C:secondary lysosome"/>
    <property type="evidence" value="ECO:0007669"/>
    <property type="project" value="UniProtKB-ARBA"/>
</dbReference>
<evidence type="ECO:0000256" key="2">
    <source>
        <dbReference type="ARBA" id="ARBA00022670"/>
    </source>
</evidence>
<feature type="domain" description="Cathepsin propeptide inhibitor" evidence="10">
    <location>
        <begin position="31"/>
        <end position="91"/>
    </location>
</feature>
<evidence type="ECO:0000256" key="1">
    <source>
        <dbReference type="ARBA" id="ARBA00008455"/>
    </source>
</evidence>
<dbReference type="InterPro" id="IPR039417">
    <property type="entry name" value="Peptidase_C1A_papain-like"/>
</dbReference>
<dbReference type="PROSITE" id="PS00139">
    <property type="entry name" value="THIOL_PROTEASE_CYS"/>
    <property type="match status" value="1"/>
</dbReference>
<dbReference type="GO" id="GO:0006508">
    <property type="term" value="P:proteolysis"/>
    <property type="evidence" value="ECO:0007669"/>
    <property type="project" value="UniProtKB-KW"/>
</dbReference>
<dbReference type="InterPro" id="IPR000668">
    <property type="entry name" value="Peptidase_C1A_C"/>
</dbReference>
<dbReference type="InterPro" id="IPR013128">
    <property type="entry name" value="Peptidase_C1A"/>
</dbReference>
<dbReference type="SMART" id="SM00848">
    <property type="entry name" value="Inhibitor_I29"/>
    <property type="match status" value="1"/>
</dbReference>
<dbReference type="PROSITE" id="PS00639">
    <property type="entry name" value="THIOL_PROTEASE_HIS"/>
    <property type="match status" value="1"/>
</dbReference>
<evidence type="ECO:0000256" key="6">
    <source>
        <dbReference type="ARBA" id="ARBA00023145"/>
    </source>
</evidence>
<dbReference type="AlphaFoldDB" id="A2I408"/>
<dbReference type="CDD" id="cd02248">
    <property type="entry name" value="Peptidase_C1A"/>
    <property type="match status" value="1"/>
</dbReference>
<sequence length="341" mass="38306">MKAFAFLCCVLIYHSNSVTAVSFNDLIAEEWELFKTQFSKAYNTEIEEKFRMKVFMDNKHKIARHNKLFQNGEVSYELEMNHFGDLLHHEFVKTVNGYRHSLRRVTGDEIDSVTFIPAYNVTVPDSVDWRTEGAVTEVKNQGQCGSCWAFSTTGSLEGQHFRNTKQLTSLSEQNLIDCSGKYGNNGCSGGLMDNAFAYIKSNKGIDTEQSYPYEGIDDKCRYKPQESGATDKGFVDIPQGDEEKLKLAVATVGPISVAIDASHQSFQFYKKGVYYDKGCGNGEEDLDHGVLAVGYGTENGKDYWLVKNSWGKRWGLDGYIKMARNKHNHCGIATSASYPLV</sequence>
<accession>A2I408</accession>
<dbReference type="MEROPS" id="C01.092"/>
<dbReference type="GO" id="GO:0005768">
    <property type="term" value="C:endosome"/>
    <property type="evidence" value="ECO:0007669"/>
    <property type="project" value="UniProtKB-ARBA"/>
</dbReference>
<dbReference type="SMART" id="SM00645">
    <property type="entry name" value="Pept_C1"/>
    <property type="match status" value="1"/>
</dbReference>
<dbReference type="PROSITE" id="PS00640">
    <property type="entry name" value="THIOL_PROTEASE_ASN"/>
    <property type="match status" value="1"/>
</dbReference>
<keyword evidence="3 8" id="KW-0732">Signal</keyword>
<evidence type="ECO:0000256" key="8">
    <source>
        <dbReference type="SAM" id="SignalP"/>
    </source>
</evidence>
<feature type="signal peptide" evidence="8">
    <location>
        <begin position="1"/>
        <end position="20"/>
    </location>
</feature>
<keyword evidence="5" id="KW-0788">Thiol protease</keyword>
<dbReference type="InterPro" id="IPR025661">
    <property type="entry name" value="Pept_asp_AS"/>
</dbReference>
<dbReference type="InterPro" id="IPR013201">
    <property type="entry name" value="Prot_inhib_I29"/>
</dbReference>
<dbReference type="InterPro" id="IPR025660">
    <property type="entry name" value="Pept_his_AS"/>
</dbReference>
<dbReference type="InterPro" id="IPR000169">
    <property type="entry name" value="Pept_cys_AS"/>
</dbReference>
<evidence type="ECO:0000256" key="3">
    <source>
        <dbReference type="ARBA" id="ARBA00022729"/>
    </source>
</evidence>
<dbReference type="FunFam" id="2.40.50.170:FF:000001">
    <property type="entry name" value="Cathepsin L1"/>
    <property type="match status" value="1"/>
</dbReference>
<dbReference type="PRINTS" id="PR00705">
    <property type="entry name" value="PAPAIN"/>
</dbReference>
<dbReference type="FunFam" id="3.90.70.10:FF:000006">
    <property type="entry name" value="Cathepsin S"/>
    <property type="match status" value="1"/>
</dbReference>
<organism evidence="11">
    <name type="scientific">Maconellicoccus hirsutus</name>
    <name type="common">Pink hibiscus mealybug</name>
    <dbReference type="NCBI Taxonomy" id="177089"/>
    <lineage>
        <taxon>Eukaryota</taxon>
        <taxon>Metazoa</taxon>
        <taxon>Ecdysozoa</taxon>
        <taxon>Arthropoda</taxon>
        <taxon>Hexapoda</taxon>
        <taxon>Insecta</taxon>
        <taxon>Pterygota</taxon>
        <taxon>Neoptera</taxon>
        <taxon>Paraneoptera</taxon>
        <taxon>Hemiptera</taxon>
        <taxon>Sternorrhyncha</taxon>
        <taxon>Coccoidea</taxon>
        <taxon>Pseudococcidae</taxon>
        <taxon>Maconellicoccus</taxon>
    </lineage>
</organism>
<name>A2I408_MACHI</name>
<evidence type="ECO:0000259" key="10">
    <source>
        <dbReference type="SMART" id="SM00848"/>
    </source>
</evidence>
<feature type="domain" description="Peptidase C1A papain C-terminal" evidence="9">
    <location>
        <begin position="123"/>
        <end position="340"/>
    </location>
</feature>
<dbReference type="Pfam" id="PF00112">
    <property type="entry name" value="Peptidase_C1"/>
    <property type="match status" value="1"/>
</dbReference>
<evidence type="ECO:0000313" key="11">
    <source>
        <dbReference type="EMBL" id="ABM55577.1"/>
    </source>
</evidence>
<reference evidence="11" key="1">
    <citation type="submission" date="2006-10" db="EMBL/GenBank/DDBJ databases">
        <title>Expressed genes of the pink hibiscus mealybug, Maconellicoccus hirsutus.</title>
        <authorList>
            <person name="Hunter W.B."/>
            <person name="Hunnicutt L.E."/>
        </authorList>
    </citation>
    <scope>NUCLEOTIDE SEQUENCE</scope>
</reference>
<dbReference type="GO" id="GO:0008234">
    <property type="term" value="F:cysteine-type peptidase activity"/>
    <property type="evidence" value="ECO:0007669"/>
    <property type="project" value="UniProtKB-KW"/>
</dbReference>